<gene>
    <name evidence="2" type="ORF">HGH91_17235</name>
</gene>
<comment type="caution">
    <text evidence="2">The sequence shown here is derived from an EMBL/GenBank/DDBJ whole genome shotgun (WGS) entry which is preliminary data.</text>
</comment>
<keyword evidence="3" id="KW-1185">Reference proteome</keyword>
<organism evidence="2 3">
    <name type="scientific">Chitinophaga eiseniae</name>
    <dbReference type="NCBI Taxonomy" id="634771"/>
    <lineage>
        <taxon>Bacteria</taxon>
        <taxon>Pseudomonadati</taxon>
        <taxon>Bacteroidota</taxon>
        <taxon>Chitinophagia</taxon>
        <taxon>Chitinophagales</taxon>
        <taxon>Chitinophagaceae</taxon>
        <taxon>Chitinophaga</taxon>
    </lineage>
</organism>
<name>A0A847SR12_9BACT</name>
<evidence type="ECO:0000313" key="3">
    <source>
        <dbReference type="Proteomes" id="UP000552864"/>
    </source>
</evidence>
<dbReference type="EMBL" id="JABAHZ010000004">
    <property type="protein sequence ID" value="NLR80378.1"/>
    <property type="molecule type" value="Genomic_DNA"/>
</dbReference>
<evidence type="ECO:0000256" key="1">
    <source>
        <dbReference type="SAM" id="SignalP"/>
    </source>
</evidence>
<feature type="chain" id="PRO_5032272524" description="MG2 domain-containing protein" evidence="1">
    <location>
        <begin position="19"/>
        <end position="755"/>
    </location>
</feature>
<evidence type="ECO:0000313" key="2">
    <source>
        <dbReference type="EMBL" id="NLR80378.1"/>
    </source>
</evidence>
<dbReference type="Proteomes" id="UP000552864">
    <property type="component" value="Unassembled WGS sequence"/>
</dbReference>
<keyword evidence="1" id="KW-0732">Signal</keyword>
<proteinExistence type="predicted"/>
<dbReference type="AlphaFoldDB" id="A0A847SR12"/>
<protein>
    <recommendedName>
        <fullName evidence="4">MG2 domain-containing protein</fullName>
    </recommendedName>
</protein>
<evidence type="ECO:0008006" key="4">
    <source>
        <dbReference type="Google" id="ProtNLM"/>
    </source>
</evidence>
<accession>A0A847SR12</accession>
<reference evidence="2 3" key="1">
    <citation type="submission" date="2020-04" db="EMBL/GenBank/DDBJ databases">
        <authorList>
            <person name="Yin C."/>
        </authorList>
    </citation>
    <scope>NUCLEOTIDE SEQUENCE [LARGE SCALE GENOMIC DNA]</scope>
    <source>
        <strain evidence="2 3">Ak56</strain>
    </source>
</reference>
<feature type="signal peptide" evidence="1">
    <location>
        <begin position="1"/>
        <end position="18"/>
    </location>
</feature>
<sequence>MIKYLVCLALTLFVVSNASFSQGNRGDIDKLASQLDSVRQVMQTSLYLRTSKDIYISGEDLWFNAFVLNAIDFTLSALDNTLYLQLQKAGSDSVLWEEMYPVLNGISYGHVYLPATLPNGEYLLKGYTAHSYFSGQPYYYAVARIRVFNEPQEIRARKIRQLQNNVLPSEANQFRVFPEGGYLLAGVLNRVAFKAVNKNGLPAEVKGTLLKGETPVLKISSVHAGMGSFEFTPEKGATYRVRLDNSKDSLYPVPAALEGGLCMRLLKNEGDSLVFKVMAQNTSQKQKFYLRLQIRGAVESIAAGEVSDSMEVKIPIQNAPLGIGEVTLFDAQQRPMAERLVYLHPERQFHISFSQVKDEYVPKEKVSLKIKTTYDNGTPVPAVFSLCVYDNLFHSAENAGNILSYYYLSTQVRGKIYNPAYYFDSVHADRKAALDLLLLTQGWRSYTWSKEAMAEHKSLAECLSDTLQAWITPDGKAGKEKKQVSLMLYNYNKTTSQFAAVDNAGKFYLTPANLAIGPRFFIKYFSEKTYSIRVEDPFEAIRTANTVRPAMYMLPDTVPLAGKARVDTAYIPYGRTLKEITISGKSPVYTDKYLGYLDSIAKYEGNTDYVGECGWLNCPDGRTNIKPVEGKTYHVFSPDVKVHYRVLLTKDNHHDVVYHYPKYTEAELLRITKMAIVKGYYQSREFYEPDYDKESNPGIDTRNTLLWKPVVVTDKNGEATVQFFCSDVARQFMGIAEGVTGEGVLGIGQFKFRIR</sequence>